<dbReference type="STRING" id="93625.A0A409WN00"/>
<proteinExistence type="predicted"/>
<gene>
    <name evidence="2" type="ORF">CVT25_002928</name>
</gene>
<dbReference type="InterPro" id="IPR016181">
    <property type="entry name" value="Acyl_CoA_acyltransferase"/>
</dbReference>
<protein>
    <recommendedName>
        <fullName evidence="1">N-acetyltransferase domain-containing protein</fullName>
    </recommendedName>
</protein>
<feature type="domain" description="N-acetyltransferase" evidence="1">
    <location>
        <begin position="529"/>
        <end position="600"/>
    </location>
</feature>
<feature type="domain" description="N-acetyltransferase" evidence="1">
    <location>
        <begin position="156"/>
        <end position="214"/>
    </location>
</feature>
<evidence type="ECO:0000313" key="3">
    <source>
        <dbReference type="Proteomes" id="UP000283269"/>
    </source>
</evidence>
<organism evidence="2 3">
    <name type="scientific">Psilocybe cyanescens</name>
    <dbReference type="NCBI Taxonomy" id="93625"/>
    <lineage>
        <taxon>Eukaryota</taxon>
        <taxon>Fungi</taxon>
        <taxon>Dikarya</taxon>
        <taxon>Basidiomycota</taxon>
        <taxon>Agaricomycotina</taxon>
        <taxon>Agaricomycetes</taxon>
        <taxon>Agaricomycetidae</taxon>
        <taxon>Agaricales</taxon>
        <taxon>Agaricineae</taxon>
        <taxon>Strophariaceae</taxon>
        <taxon>Psilocybe</taxon>
    </lineage>
</organism>
<dbReference type="InParanoid" id="A0A409WN00"/>
<dbReference type="Pfam" id="PF13302">
    <property type="entry name" value="Acetyltransf_3"/>
    <property type="match status" value="2"/>
</dbReference>
<name>A0A409WN00_PSICY</name>
<dbReference type="AlphaFoldDB" id="A0A409WN00"/>
<accession>A0A409WN00</accession>
<dbReference type="Gene3D" id="3.40.630.30">
    <property type="match status" value="3"/>
</dbReference>
<dbReference type="PANTHER" id="PTHR43328">
    <property type="entry name" value="ACETYLTRANSFERASE-RELATED"/>
    <property type="match status" value="1"/>
</dbReference>
<evidence type="ECO:0000313" key="2">
    <source>
        <dbReference type="EMBL" id="PPQ79872.1"/>
    </source>
</evidence>
<sequence length="627" mass="71634">MTPNQLSPLELNTLTQEPFLRLRKHRNIILTPMRWEDAPHITTLLNDPRVYEWLMSTPYPYTLKDGEEWIQNNKPKIDAFLQELKDAQGSDELRIIGGPPICSIREIQEDGTDIYLGSLDIDRCLEKALLDVDVERAEQQMEINKNLEAGDPNIIWTFGDYLAPSHHGQGIMTDAMDTLLHEWAIPRMNVRKIIACAFLGNRGSVRVFEKNGFVMTRTIQEHAVVRGHMRGSHVLEWNIEEGRDSTMAIPHPLERNPTTGEIYLPLRKHKNVVLTPSRKEDASLLMEYFNDIRVYHWSASTPHPFLQGKLHAEDVLEKRKQYFEDALRELEQVSPGSETPKFMSSVPVGSIREVQDGGSDVLIGSINLRRSNFGEHLNTDTIDWDNKQKNEMENESKAIGDPTIYWMIGCFLAPSHHGQGIMTDVVDTLLQDWAVPHMGVRRIIVDHAKQFFAITKAASDDLLKQLEDARDQPELITVENCPVRAIREVNEDGTDTFIGDIGFMRCPLGELMGSDGVFDWTNKKIREEENNKRAIGDPKIIWSIGDFLAPSHHGRGIMTDAVRTIIHEWGIPRMAIRHMWVSTCTGNDGSVKVFKKNGFNMIYTFEEHTQVKGKMRGLNVLEWKYEA</sequence>
<keyword evidence="3" id="KW-1185">Reference proteome</keyword>
<dbReference type="InterPro" id="IPR000182">
    <property type="entry name" value="GNAT_dom"/>
</dbReference>
<comment type="caution">
    <text evidence="2">The sequence shown here is derived from an EMBL/GenBank/DDBJ whole genome shotgun (WGS) entry which is preliminary data.</text>
</comment>
<evidence type="ECO:0000259" key="1">
    <source>
        <dbReference type="Pfam" id="PF13302"/>
    </source>
</evidence>
<reference evidence="2 3" key="1">
    <citation type="journal article" date="2018" name="Evol. Lett.">
        <title>Horizontal gene cluster transfer increased hallucinogenic mushroom diversity.</title>
        <authorList>
            <person name="Reynolds H.T."/>
            <person name="Vijayakumar V."/>
            <person name="Gluck-Thaler E."/>
            <person name="Korotkin H.B."/>
            <person name="Matheny P.B."/>
            <person name="Slot J.C."/>
        </authorList>
    </citation>
    <scope>NUCLEOTIDE SEQUENCE [LARGE SCALE GENOMIC DNA]</scope>
    <source>
        <strain evidence="2 3">2631</strain>
    </source>
</reference>
<dbReference type="Proteomes" id="UP000283269">
    <property type="component" value="Unassembled WGS sequence"/>
</dbReference>
<dbReference type="EMBL" id="NHYD01003359">
    <property type="protein sequence ID" value="PPQ79872.1"/>
    <property type="molecule type" value="Genomic_DNA"/>
</dbReference>
<dbReference type="OrthoDB" id="630895at2759"/>
<dbReference type="SUPFAM" id="SSF55729">
    <property type="entry name" value="Acyl-CoA N-acyltransferases (Nat)"/>
    <property type="match status" value="3"/>
</dbReference>
<dbReference type="PANTHER" id="PTHR43328:SF1">
    <property type="entry name" value="N-ACETYLTRANSFERASE DOMAIN-CONTAINING PROTEIN"/>
    <property type="match status" value="1"/>
</dbReference>
<dbReference type="GO" id="GO:0016747">
    <property type="term" value="F:acyltransferase activity, transferring groups other than amino-acyl groups"/>
    <property type="evidence" value="ECO:0007669"/>
    <property type="project" value="InterPro"/>
</dbReference>